<dbReference type="AlphaFoldDB" id="A0A814N6N7"/>
<dbReference type="SUPFAM" id="SSF53474">
    <property type="entry name" value="alpha/beta-Hydrolases"/>
    <property type="match status" value="1"/>
</dbReference>
<keyword evidence="4" id="KW-1185">Reference proteome</keyword>
<dbReference type="Proteomes" id="UP000663870">
    <property type="component" value="Unassembled WGS sequence"/>
</dbReference>
<gene>
    <name evidence="3" type="ORF">JXQ802_LOCUS18603</name>
    <name evidence="2" type="ORF">PYM288_LOCUS11011</name>
</gene>
<dbReference type="PANTHER" id="PTHR43194:SF2">
    <property type="entry name" value="PEROXISOMAL MEMBRANE PROTEIN LPX1"/>
    <property type="match status" value="1"/>
</dbReference>
<dbReference type="EMBL" id="CAJNOH010000180">
    <property type="protein sequence ID" value="CAF0930253.1"/>
    <property type="molecule type" value="Genomic_DNA"/>
</dbReference>
<dbReference type="Gene3D" id="3.40.50.1820">
    <property type="entry name" value="alpha/beta hydrolase"/>
    <property type="match status" value="1"/>
</dbReference>
<dbReference type="InterPro" id="IPR000073">
    <property type="entry name" value="AB_hydrolase_1"/>
</dbReference>
<protein>
    <recommendedName>
        <fullName evidence="1">AB hydrolase-1 domain-containing protein</fullName>
    </recommendedName>
</protein>
<dbReference type="InterPro" id="IPR050228">
    <property type="entry name" value="Carboxylesterase_BioH"/>
</dbReference>
<reference evidence="3" key="1">
    <citation type="submission" date="2021-02" db="EMBL/GenBank/DDBJ databases">
        <authorList>
            <person name="Nowell W R."/>
        </authorList>
    </citation>
    <scope>NUCLEOTIDE SEQUENCE</scope>
</reference>
<dbReference type="Proteomes" id="UP000663854">
    <property type="component" value="Unassembled WGS sequence"/>
</dbReference>
<dbReference type="EMBL" id="CAJNOL010000492">
    <property type="protein sequence ID" value="CAF1089330.1"/>
    <property type="molecule type" value="Genomic_DNA"/>
</dbReference>
<dbReference type="Pfam" id="PF12697">
    <property type="entry name" value="Abhydrolase_6"/>
    <property type="match status" value="1"/>
</dbReference>
<evidence type="ECO:0000313" key="4">
    <source>
        <dbReference type="Proteomes" id="UP000663870"/>
    </source>
</evidence>
<proteinExistence type="predicted"/>
<evidence type="ECO:0000313" key="2">
    <source>
        <dbReference type="EMBL" id="CAF0930253.1"/>
    </source>
</evidence>
<name>A0A814N6N7_9BILA</name>
<evidence type="ECO:0000313" key="3">
    <source>
        <dbReference type="EMBL" id="CAF1089330.1"/>
    </source>
</evidence>
<feature type="domain" description="AB hydrolase-1" evidence="1">
    <location>
        <begin position="43"/>
        <end position="295"/>
    </location>
</feature>
<comment type="caution">
    <text evidence="3">The sequence shown here is derived from an EMBL/GenBank/DDBJ whole genome shotgun (WGS) entry which is preliminary data.</text>
</comment>
<evidence type="ECO:0000259" key="1">
    <source>
        <dbReference type="Pfam" id="PF12697"/>
    </source>
</evidence>
<organism evidence="3 4">
    <name type="scientific">Rotaria sordida</name>
    <dbReference type="NCBI Taxonomy" id="392033"/>
    <lineage>
        <taxon>Eukaryota</taxon>
        <taxon>Metazoa</taxon>
        <taxon>Spiralia</taxon>
        <taxon>Gnathifera</taxon>
        <taxon>Rotifera</taxon>
        <taxon>Eurotatoria</taxon>
        <taxon>Bdelloidea</taxon>
        <taxon>Philodinida</taxon>
        <taxon>Philodinidae</taxon>
        <taxon>Rotaria</taxon>
    </lineage>
</organism>
<sequence length="310" mass="35946">MSSNPTSHFVIISNRPIVQENGEINQGSLKLHYWEWKGHQPTILFCHAASFHGRCYDPIINEALYGFHVIALDFRGHGRSQTHPPPYHVRWHGEDVLQFIETLKLNKDNLIGIGHSMGGYALIYAAAIASTRLFRSLLLFDPGIIPRLLYGIGDKRHDSLEYILRRKNQWLSVDDMLEKLEKREPFSRWSKDILRNYCTYALDENSKLICNSEGEHSMYQSSLQTNSNIYPFIEQSKFIQDIPIHIVRSSFPLIVGQFDTSPTAPDLVKWFKKGRDTQMKNATHLFPMEQPELMIDFVKEMIKDNIRSQL</sequence>
<dbReference type="PANTHER" id="PTHR43194">
    <property type="entry name" value="HYDROLASE ALPHA/BETA FOLD FAMILY"/>
    <property type="match status" value="1"/>
</dbReference>
<dbReference type="InterPro" id="IPR029058">
    <property type="entry name" value="AB_hydrolase_fold"/>
</dbReference>
<accession>A0A814N6N7</accession>